<comment type="caution">
    <text evidence="2">The sequence shown here is derived from an EMBL/GenBank/DDBJ whole genome shotgun (WGS) entry which is preliminary data.</text>
</comment>
<sequence length="64" mass="7681">MLKYVKLMSISLVVSSCIRGINYLISYLWSGHILSLKWKTYLMFIFIMSFTSMQKKYKKIIDNY</sequence>
<proteinExistence type="predicted"/>
<accession>A0A3D9UHP1</accession>
<evidence type="ECO:0000313" key="2">
    <source>
        <dbReference type="EMBL" id="REF25494.1"/>
    </source>
</evidence>
<organism evidence="2 3">
    <name type="scientific">Bacillus mycoides</name>
    <dbReference type="NCBI Taxonomy" id="1405"/>
    <lineage>
        <taxon>Bacteria</taxon>
        <taxon>Bacillati</taxon>
        <taxon>Bacillota</taxon>
        <taxon>Bacilli</taxon>
        <taxon>Bacillales</taxon>
        <taxon>Bacillaceae</taxon>
        <taxon>Bacillus</taxon>
        <taxon>Bacillus cereus group</taxon>
    </lineage>
</organism>
<evidence type="ECO:0000313" key="3">
    <source>
        <dbReference type="Proteomes" id="UP000256530"/>
    </source>
</evidence>
<protein>
    <recommendedName>
        <fullName evidence="4">Lipoprotein</fullName>
    </recommendedName>
</protein>
<feature type="transmembrane region" description="Helical" evidence="1">
    <location>
        <begin position="36"/>
        <end position="53"/>
    </location>
</feature>
<dbReference type="AlphaFoldDB" id="A0A3D9UHP1"/>
<dbReference type="PROSITE" id="PS51257">
    <property type="entry name" value="PROKAR_LIPOPROTEIN"/>
    <property type="match status" value="1"/>
</dbReference>
<evidence type="ECO:0008006" key="4">
    <source>
        <dbReference type="Google" id="ProtNLM"/>
    </source>
</evidence>
<keyword evidence="1" id="KW-0812">Transmembrane</keyword>
<dbReference type="RefSeq" id="WP_113938325.1">
    <property type="nucleotide sequence ID" value="NZ_JBNNIN010000022.1"/>
</dbReference>
<feature type="transmembrane region" description="Helical" evidence="1">
    <location>
        <begin position="7"/>
        <end position="30"/>
    </location>
</feature>
<dbReference type="Proteomes" id="UP000256530">
    <property type="component" value="Unassembled WGS sequence"/>
</dbReference>
<dbReference type="EMBL" id="QTTY01000022">
    <property type="protein sequence ID" value="REF25494.1"/>
    <property type="molecule type" value="Genomic_DNA"/>
</dbReference>
<name>A0A3D9UHP1_BACMY</name>
<keyword evidence="1" id="KW-0472">Membrane</keyword>
<evidence type="ECO:0000256" key="1">
    <source>
        <dbReference type="SAM" id="Phobius"/>
    </source>
</evidence>
<keyword evidence="1" id="KW-1133">Transmembrane helix</keyword>
<gene>
    <name evidence="2" type="ORF">DET55_12279</name>
</gene>
<reference evidence="2 3" key="1">
    <citation type="submission" date="2018-08" db="EMBL/GenBank/DDBJ databases">
        <title>Freshwater and sediment microbial communities from various areas in North America, analyzing microbe dynamics in response to fracking.</title>
        <authorList>
            <person name="Lamendella R."/>
        </authorList>
    </citation>
    <scope>NUCLEOTIDE SEQUENCE [LARGE SCALE GENOMIC DNA]</scope>
    <source>
        <strain evidence="2 3">DB-1</strain>
    </source>
</reference>